<keyword evidence="6" id="KW-0472">Membrane</keyword>
<dbReference type="Pfam" id="PF02321">
    <property type="entry name" value="OEP"/>
    <property type="match status" value="2"/>
</dbReference>
<comment type="caution">
    <text evidence="8">The sequence shown here is derived from an EMBL/GenBank/DDBJ whole genome shotgun (WGS) entry which is preliminary data.</text>
</comment>
<keyword evidence="3" id="KW-0813">Transport</keyword>
<gene>
    <name evidence="8" type="ORF">T190115A13A_60075</name>
</gene>
<protein>
    <submittedName>
        <fullName evidence="8">Outer membrane protein</fullName>
    </submittedName>
</protein>
<evidence type="ECO:0000256" key="2">
    <source>
        <dbReference type="ARBA" id="ARBA00007613"/>
    </source>
</evidence>
<evidence type="ECO:0000256" key="4">
    <source>
        <dbReference type="ARBA" id="ARBA00022452"/>
    </source>
</evidence>
<evidence type="ECO:0000313" key="8">
    <source>
        <dbReference type="EMBL" id="CAL2108080.1"/>
    </source>
</evidence>
<dbReference type="RefSeq" id="WP_348739650.1">
    <property type="nucleotide sequence ID" value="NZ_CAXJRC010000043.1"/>
</dbReference>
<evidence type="ECO:0000313" key="9">
    <source>
        <dbReference type="Proteomes" id="UP001497602"/>
    </source>
</evidence>
<comment type="similarity">
    <text evidence="2">Belongs to the outer membrane factor (OMF) (TC 1.B.17) family.</text>
</comment>
<comment type="subcellular location">
    <subcellularLocation>
        <location evidence="1">Cell outer membrane</location>
    </subcellularLocation>
</comment>
<name>A0ABM9PQN0_9FLAO</name>
<evidence type="ECO:0000256" key="6">
    <source>
        <dbReference type="ARBA" id="ARBA00023136"/>
    </source>
</evidence>
<dbReference type="PANTHER" id="PTHR30026">
    <property type="entry name" value="OUTER MEMBRANE PROTEIN TOLC"/>
    <property type="match status" value="1"/>
</dbReference>
<proteinExistence type="inferred from homology"/>
<accession>A0ABM9PQN0</accession>
<keyword evidence="5" id="KW-0812">Transmembrane</keyword>
<evidence type="ECO:0000256" key="5">
    <source>
        <dbReference type="ARBA" id="ARBA00022692"/>
    </source>
</evidence>
<dbReference type="SUPFAM" id="SSF56954">
    <property type="entry name" value="Outer membrane efflux proteins (OEP)"/>
    <property type="match status" value="1"/>
</dbReference>
<sequence length="457" mass="50344">MKTKIVLLATLLATLGAYSQKQWTLKECVDYALKNNITIKQNTLNVQLAEKDVAIAKGNFLPNLNASASQGLNFGSFIGNDGGRISRDTRGNSFGITSNTMLYNGGVNKNTLKQAKLGVKGSELDLKTIENDIVLNVVNTYLNVLFAKENLEVAKVQAEISKKQIDRAKAQFEAGAIPKGDLLNVESTAANDLQNVVIQENTLNLNLLSLAQLLQVSSEGFSVADIEIDSPSSALLYNSSKEVYEKAVVDRPEIKRAELNVENSDLSIDLAKGQYLPSLSFSASTNTSYQTELGEKDILPVVEGTGANATIVGVRRNGFLTQMKNNLGYNFGLSLNIPIFNRFQTKNNVAKSIINKKVSETRLENQKLQLQQTIEKSFLDAKAAAKTYEAAQVSLDAQKEAFKNAQVSYDYGTMTQFDYDQVRNRLVNAEGAMIRAKYDYVFKTKVLKFYFGESIID</sequence>
<dbReference type="Proteomes" id="UP001497602">
    <property type="component" value="Unassembled WGS sequence"/>
</dbReference>
<reference evidence="8 9" key="1">
    <citation type="submission" date="2024-05" db="EMBL/GenBank/DDBJ databases">
        <authorList>
            <person name="Duchaud E."/>
        </authorList>
    </citation>
    <scope>NUCLEOTIDE SEQUENCE [LARGE SCALE GENOMIC DNA]</scope>
    <source>
        <strain evidence="8">Ena-SAMPLE-TAB-13-05-2024-13:56:06:370-140305</strain>
    </source>
</reference>
<evidence type="ECO:0000256" key="3">
    <source>
        <dbReference type="ARBA" id="ARBA00022448"/>
    </source>
</evidence>
<keyword evidence="4" id="KW-1134">Transmembrane beta strand</keyword>
<dbReference type="EMBL" id="CAXJRC010000043">
    <property type="protein sequence ID" value="CAL2108080.1"/>
    <property type="molecule type" value="Genomic_DNA"/>
</dbReference>
<organism evidence="8 9">
    <name type="scientific">Tenacibaculum vairaonense</name>
    <dbReference type="NCBI Taxonomy" id="3137860"/>
    <lineage>
        <taxon>Bacteria</taxon>
        <taxon>Pseudomonadati</taxon>
        <taxon>Bacteroidota</taxon>
        <taxon>Flavobacteriia</taxon>
        <taxon>Flavobacteriales</taxon>
        <taxon>Flavobacteriaceae</taxon>
        <taxon>Tenacibaculum</taxon>
    </lineage>
</organism>
<dbReference type="InterPro" id="IPR051906">
    <property type="entry name" value="TolC-like"/>
</dbReference>
<dbReference type="InterPro" id="IPR003423">
    <property type="entry name" value="OMP_efflux"/>
</dbReference>
<dbReference type="Gene3D" id="1.20.1600.10">
    <property type="entry name" value="Outer membrane efflux proteins (OEP)"/>
    <property type="match status" value="1"/>
</dbReference>
<evidence type="ECO:0000256" key="1">
    <source>
        <dbReference type="ARBA" id="ARBA00004442"/>
    </source>
</evidence>
<keyword evidence="9" id="KW-1185">Reference proteome</keyword>
<keyword evidence="7" id="KW-0998">Cell outer membrane</keyword>
<dbReference type="PANTHER" id="PTHR30026:SF20">
    <property type="entry name" value="OUTER MEMBRANE PROTEIN TOLC"/>
    <property type="match status" value="1"/>
</dbReference>
<evidence type="ECO:0000256" key="7">
    <source>
        <dbReference type="ARBA" id="ARBA00023237"/>
    </source>
</evidence>